<comment type="caution">
    <text evidence="11">The sequence shown here is derived from an EMBL/GenBank/DDBJ whole genome shotgun (WGS) entry which is preliminary data.</text>
</comment>
<dbReference type="EMBL" id="BIXY01000108">
    <property type="protein sequence ID" value="GCF11377.1"/>
    <property type="molecule type" value="Genomic_DNA"/>
</dbReference>
<sequence>MSDQIGGYVDGQFADVVLEASPEVLVPSTAVKPVRGLTRKDVSAIVAEFVGCFLFVFIGAGSIIANTWTQDSVGLMGIAAAHGLALGILITIFGATSGGHFNPAVTVALLVAHRIKALLALAYLLAQLLGATLGAFLLRVTFPVSIWKAAQLGTPGLSTGISPQAGVVVEALLTFFLLLAIYGTAIDTRAPKLGGFAIGLTVMVGILGAGVLTGGAMNPARAFGPALASGDWNNHIVYWIGPLVGAILAAFLYEYVILPRSQEIIKEQYEDGQAALDDDESVVPHDVREENIPQPHRVGPDEG</sequence>
<dbReference type="PANTHER" id="PTHR19139:SF199">
    <property type="entry name" value="MIP17260P"/>
    <property type="match status" value="1"/>
</dbReference>
<keyword evidence="3 8" id="KW-0813">Transport</keyword>
<dbReference type="InterPro" id="IPR023271">
    <property type="entry name" value="Aquaporin-like"/>
</dbReference>
<evidence type="ECO:0000313" key="12">
    <source>
        <dbReference type="Proteomes" id="UP000322530"/>
    </source>
</evidence>
<feature type="transmembrane region" description="Helical" evidence="10">
    <location>
        <begin position="117"/>
        <end position="141"/>
    </location>
</feature>
<dbReference type="AlphaFoldDB" id="A0A5A5TIY3"/>
<comment type="similarity">
    <text evidence="2 8">Belongs to the MIP/aquaporin (TC 1.A.8) family.</text>
</comment>
<dbReference type="GO" id="GO:0015250">
    <property type="term" value="F:water channel activity"/>
    <property type="evidence" value="ECO:0007669"/>
    <property type="project" value="TreeGrafter"/>
</dbReference>
<proteinExistence type="inferred from homology"/>
<evidence type="ECO:0000256" key="2">
    <source>
        <dbReference type="ARBA" id="ARBA00006175"/>
    </source>
</evidence>
<feature type="transmembrane region" description="Helical" evidence="10">
    <location>
        <begin position="161"/>
        <end position="181"/>
    </location>
</feature>
<dbReference type="Pfam" id="PF00230">
    <property type="entry name" value="MIP"/>
    <property type="match status" value="1"/>
</dbReference>
<evidence type="ECO:0000256" key="9">
    <source>
        <dbReference type="SAM" id="MobiDB-lite"/>
    </source>
</evidence>
<evidence type="ECO:0000256" key="10">
    <source>
        <dbReference type="SAM" id="Phobius"/>
    </source>
</evidence>
<evidence type="ECO:0000256" key="7">
    <source>
        <dbReference type="ARBA" id="ARBA00023136"/>
    </source>
</evidence>
<dbReference type="InterPro" id="IPR022357">
    <property type="entry name" value="MIP_CS"/>
</dbReference>
<keyword evidence="4" id="KW-1003">Cell membrane</keyword>
<dbReference type="SUPFAM" id="SSF81338">
    <property type="entry name" value="Aquaporin-like"/>
    <property type="match status" value="1"/>
</dbReference>
<name>A0A5A5TIY3_9CHLR</name>
<evidence type="ECO:0000256" key="4">
    <source>
        <dbReference type="ARBA" id="ARBA00022475"/>
    </source>
</evidence>
<dbReference type="Gene3D" id="1.20.1080.10">
    <property type="entry name" value="Glycerol uptake facilitator protein"/>
    <property type="match status" value="1"/>
</dbReference>
<dbReference type="PROSITE" id="PS00221">
    <property type="entry name" value="MIP"/>
    <property type="match status" value="1"/>
</dbReference>
<comment type="subcellular location">
    <subcellularLocation>
        <location evidence="1">Cell membrane</location>
        <topology evidence="1">Multi-pass membrane protein</topology>
    </subcellularLocation>
</comment>
<evidence type="ECO:0000256" key="5">
    <source>
        <dbReference type="ARBA" id="ARBA00022692"/>
    </source>
</evidence>
<dbReference type="InterPro" id="IPR000425">
    <property type="entry name" value="MIP"/>
</dbReference>
<dbReference type="Proteomes" id="UP000322530">
    <property type="component" value="Unassembled WGS sequence"/>
</dbReference>
<evidence type="ECO:0000256" key="1">
    <source>
        <dbReference type="ARBA" id="ARBA00004651"/>
    </source>
</evidence>
<gene>
    <name evidence="11" type="ORF">KDI_49410</name>
</gene>
<dbReference type="InterPro" id="IPR034294">
    <property type="entry name" value="Aquaporin_transptr"/>
</dbReference>
<dbReference type="OrthoDB" id="9807293at2"/>
<feature type="transmembrane region" description="Helical" evidence="10">
    <location>
        <begin position="74"/>
        <end position="96"/>
    </location>
</feature>
<dbReference type="PRINTS" id="PR00783">
    <property type="entry name" value="MINTRINSICP"/>
</dbReference>
<keyword evidence="5 8" id="KW-0812">Transmembrane</keyword>
<feature type="transmembrane region" description="Helical" evidence="10">
    <location>
        <begin position="236"/>
        <end position="258"/>
    </location>
</feature>
<evidence type="ECO:0000313" key="11">
    <source>
        <dbReference type="EMBL" id="GCF11377.1"/>
    </source>
</evidence>
<organism evidence="11 12">
    <name type="scientific">Dictyobacter arantiisoli</name>
    <dbReference type="NCBI Taxonomy" id="2014874"/>
    <lineage>
        <taxon>Bacteria</taxon>
        <taxon>Bacillati</taxon>
        <taxon>Chloroflexota</taxon>
        <taxon>Ktedonobacteria</taxon>
        <taxon>Ktedonobacterales</taxon>
        <taxon>Dictyobacteraceae</taxon>
        <taxon>Dictyobacter</taxon>
    </lineage>
</organism>
<feature type="region of interest" description="Disordered" evidence="9">
    <location>
        <begin position="273"/>
        <end position="303"/>
    </location>
</feature>
<dbReference type="GO" id="GO:0005886">
    <property type="term" value="C:plasma membrane"/>
    <property type="evidence" value="ECO:0007669"/>
    <property type="project" value="UniProtKB-SubCell"/>
</dbReference>
<keyword evidence="6 10" id="KW-1133">Transmembrane helix</keyword>
<accession>A0A5A5TIY3</accession>
<feature type="transmembrane region" description="Helical" evidence="10">
    <location>
        <begin position="193"/>
        <end position="216"/>
    </location>
</feature>
<dbReference type="PANTHER" id="PTHR19139">
    <property type="entry name" value="AQUAPORIN TRANSPORTER"/>
    <property type="match status" value="1"/>
</dbReference>
<protein>
    <submittedName>
        <fullName evidence="11">Aquaporin</fullName>
    </submittedName>
</protein>
<evidence type="ECO:0000256" key="3">
    <source>
        <dbReference type="ARBA" id="ARBA00022448"/>
    </source>
</evidence>
<evidence type="ECO:0000256" key="6">
    <source>
        <dbReference type="ARBA" id="ARBA00022989"/>
    </source>
</evidence>
<feature type="transmembrane region" description="Helical" evidence="10">
    <location>
        <begin position="45"/>
        <end position="68"/>
    </location>
</feature>
<keyword evidence="7 10" id="KW-0472">Membrane</keyword>
<keyword evidence="12" id="KW-1185">Reference proteome</keyword>
<dbReference type="RefSeq" id="WP_149404208.1">
    <property type="nucleotide sequence ID" value="NZ_BIXY01000108.1"/>
</dbReference>
<reference evidence="11 12" key="1">
    <citation type="submission" date="2019-01" db="EMBL/GenBank/DDBJ databases">
        <title>Draft genome sequence of Dictyobacter sp. Uno17.</title>
        <authorList>
            <person name="Wang C.M."/>
            <person name="Zheng Y."/>
            <person name="Sakai Y."/>
            <person name="Abe K."/>
            <person name="Yokota A."/>
            <person name="Yabe S."/>
        </authorList>
    </citation>
    <scope>NUCLEOTIDE SEQUENCE [LARGE SCALE GENOMIC DNA]</scope>
    <source>
        <strain evidence="11 12">Uno17</strain>
    </source>
</reference>
<evidence type="ECO:0000256" key="8">
    <source>
        <dbReference type="RuleBase" id="RU000477"/>
    </source>
</evidence>
<feature type="compositionally biased region" description="Basic and acidic residues" evidence="9">
    <location>
        <begin position="282"/>
        <end position="291"/>
    </location>
</feature>